<gene>
    <name evidence="2" type="ORF">DPMN_102041</name>
</gene>
<dbReference type="Proteomes" id="UP000828390">
    <property type="component" value="Unassembled WGS sequence"/>
</dbReference>
<sequence length="262" mass="29561">MAIISRSRSSYNSEDLLNDVYPIDGVFSPQPLDGRLTPQTPLQGSQRTGSATKVRPQSRAHSRMDVGVQTEKKVRPLPFETQYNYAIPDTGARPTSPVMRLLERAHTQPFMSLQGPSTGPEMDPITRQYYHRLWKSQSPGESVNVNRYGRAGGVWRHVRACVANTGTQLAFIDGTVKEEDNVYFPPWNKSGGQSAYTNYRPLNWNRGVPKTQKSLPPKSATYRNSFNSHAKSGFKYWYQEPKPIDLRGPTTRIRARIVGNGY</sequence>
<evidence type="ECO:0000313" key="2">
    <source>
        <dbReference type="EMBL" id="KAH3859323.1"/>
    </source>
</evidence>
<reference evidence="2" key="1">
    <citation type="journal article" date="2019" name="bioRxiv">
        <title>The Genome of the Zebra Mussel, Dreissena polymorpha: A Resource for Invasive Species Research.</title>
        <authorList>
            <person name="McCartney M.A."/>
            <person name="Auch B."/>
            <person name="Kono T."/>
            <person name="Mallez S."/>
            <person name="Zhang Y."/>
            <person name="Obille A."/>
            <person name="Becker A."/>
            <person name="Abrahante J.E."/>
            <person name="Garbe J."/>
            <person name="Badalamenti J.P."/>
            <person name="Herman A."/>
            <person name="Mangelson H."/>
            <person name="Liachko I."/>
            <person name="Sullivan S."/>
            <person name="Sone E.D."/>
            <person name="Koren S."/>
            <person name="Silverstein K.A.T."/>
            <person name="Beckman K.B."/>
            <person name="Gohl D.M."/>
        </authorList>
    </citation>
    <scope>NUCLEOTIDE SEQUENCE</scope>
    <source>
        <strain evidence="2">Duluth1</strain>
        <tissue evidence="2">Whole animal</tissue>
    </source>
</reference>
<evidence type="ECO:0000313" key="3">
    <source>
        <dbReference type="Proteomes" id="UP000828390"/>
    </source>
</evidence>
<keyword evidence="3" id="KW-1185">Reference proteome</keyword>
<comment type="caution">
    <text evidence="2">The sequence shown here is derived from an EMBL/GenBank/DDBJ whole genome shotgun (WGS) entry which is preliminary data.</text>
</comment>
<accession>A0A9D4LKI9</accession>
<protein>
    <submittedName>
        <fullName evidence="2">Uncharacterized protein</fullName>
    </submittedName>
</protein>
<proteinExistence type="predicted"/>
<feature type="region of interest" description="Disordered" evidence="1">
    <location>
        <begin position="29"/>
        <end position="66"/>
    </location>
</feature>
<reference evidence="2" key="2">
    <citation type="submission" date="2020-11" db="EMBL/GenBank/DDBJ databases">
        <authorList>
            <person name="McCartney M.A."/>
            <person name="Auch B."/>
            <person name="Kono T."/>
            <person name="Mallez S."/>
            <person name="Becker A."/>
            <person name="Gohl D.M."/>
            <person name="Silverstein K.A.T."/>
            <person name="Koren S."/>
            <person name="Bechman K.B."/>
            <person name="Herman A."/>
            <person name="Abrahante J.E."/>
            <person name="Garbe J."/>
        </authorList>
    </citation>
    <scope>NUCLEOTIDE SEQUENCE</scope>
    <source>
        <strain evidence="2">Duluth1</strain>
        <tissue evidence="2">Whole animal</tissue>
    </source>
</reference>
<name>A0A9D4LKI9_DREPO</name>
<organism evidence="2 3">
    <name type="scientific">Dreissena polymorpha</name>
    <name type="common">Zebra mussel</name>
    <name type="synonym">Mytilus polymorpha</name>
    <dbReference type="NCBI Taxonomy" id="45954"/>
    <lineage>
        <taxon>Eukaryota</taxon>
        <taxon>Metazoa</taxon>
        <taxon>Spiralia</taxon>
        <taxon>Lophotrochozoa</taxon>
        <taxon>Mollusca</taxon>
        <taxon>Bivalvia</taxon>
        <taxon>Autobranchia</taxon>
        <taxon>Heteroconchia</taxon>
        <taxon>Euheterodonta</taxon>
        <taxon>Imparidentia</taxon>
        <taxon>Neoheterodontei</taxon>
        <taxon>Myida</taxon>
        <taxon>Dreissenoidea</taxon>
        <taxon>Dreissenidae</taxon>
        <taxon>Dreissena</taxon>
    </lineage>
</organism>
<dbReference type="AlphaFoldDB" id="A0A9D4LKI9"/>
<evidence type="ECO:0000256" key="1">
    <source>
        <dbReference type="SAM" id="MobiDB-lite"/>
    </source>
</evidence>
<dbReference type="EMBL" id="JAIWYP010000003">
    <property type="protein sequence ID" value="KAH3859323.1"/>
    <property type="molecule type" value="Genomic_DNA"/>
</dbReference>
<feature type="compositionally biased region" description="Polar residues" evidence="1">
    <location>
        <begin position="37"/>
        <end position="51"/>
    </location>
</feature>